<feature type="domain" description="ATP-dependent RecD2 DNA helicase SH3" evidence="6">
    <location>
        <begin position="586"/>
        <end position="650"/>
    </location>
</feature>
<dbReference type="Pfam" id="PF13245">
    <property type="entry name" value="AAA_19"/>
    <property type="match status" value="1"/>
</dbReference>
<dbReference type="GO" id="GO:0009338">
    <property type="term" value="C:exodeoxyribonuclease V complex"/>
    <property type="evidence" value="ECO:0007669"/>
    <property type="project" value="TreeGrafter"/>
</dbReference>
<organism evidence="8 9">
    <name type="scientific">Nostoc minutum NIES-26</name>
    <dbReference type="NCBI Taxonomy" id="1844469"/>
    <lineage>
        <taxon>Bacteria</taxon>
        <taxon>Bacillati</taxon>
        <taxon>Cyanobacteriota</taxon>
        <taxon>Cyanophyceae</taxon>
        <taxon>Nostocales</taxon>
        <taxon>Nostocaceae</taxon>
        <taxon>Nostoc</taxon>
    </lineage>
</organism>
<accession>A0A367S616</accession>
<dbReference type="CDD" id="cd17933">
    <property type="entry name" value="DEXSc_RecD-like"/>
    <property type="match status" value="1"/>
</dbReference>
<dbReference type="SUPFAM" id="SSF47781">
    <property type="entry name" value="RuvA domain 2-like"/>
    <property type="match status" value="1"/>
</dbReference>
<protein>
    <recommendedName>
        <fullName evidence="3">ATP-dependent RecD2 DNA helicase</fullName>
        <ecNumber evidence="3">5.6.2.3</ecNumber>
    </recommendedName>
    <alternativeName>
        <fullName evidence="3">DNA 5'-3' helicase subunit RecD2</fullName>
    </alternativeName>
</protein>
<dbReference type="Proteomes" id="UP000252107">
    <property type="component" value="Unassembled WGS sequence"/>
</dbReference>
<reference evidence="8" key="1">
    <citation type="submission" date="2016-04" db="EMBL/GenBank/DDBJ databases">
        <authorList>
            <person name="Tabuchi Yagui T.R."/>
        </authorList>
    </citation>
    <scope>NUCLEOTIDE SEQUENCE [LARGE SCALE GENOMIC DNA]</scope>
    <source>
        <strain evidence="8">NIES-26</strain>
    </source>
</reference>
<dbReference type="GO" id="GO:0006310">
    <property type="term" value="P:DNA recombination"/>
    <property type="evidence" value="ECO:0007669"/>
    <property type="project" value="InterPro"/>
</dbReference>
<evidence type="ECO:0000256" key="2">
    <source>
        <dbReference type="ARBA" id="ARBA00022840"/>
    </source>
</evidence>
<dbReference type="InterPro" id="IPR029493">
    <property type="entry name" value="RecD2-like_HHH"/>
</dbReference>
<evidence type="ECO:0000259" key="5">
    <source>
        <dbReference type="Pfam" id="PF14490"/>
    </source>
</evidence>
<dbReference type="InterPro" id="IPR006345">
    <property type="entry name" value="RecD2"/>
</dbReference>
<dbReference type="Gene3D" id="1.10.10.2220">
    <property type="match status" value="1"/>
</dbReference>
<dbReference type="EMBL" id="LXQD01000001">
    <property type="protein sequence ID" value="RCJ42732.1"/>
    <property type="molecule type" value="Genomic_DNA"/>
</dbReference>
<feature type="binding site" evidence="3">
    <location>
        <begin position="368"/>
        <end position="372"/>
    </location>
    <ligand>
        <name>ATP</name>
        <dbReference type="ChEBI" id="CHEBI:30616"/>
    </ligand>
</feature>
<feature type="domain" description="ATP-dependent RecD2 DNA helicase-like helix-hairpin-helix" evidence="5">
    <location>
        <begin position="158"/>
        <end position="247"/>
    </location>
</feature>
<feature type="domain" description="ATP-dependent RecD2 DNA helicase OB-fold" evidence="7">
    <location>
        <begin position="19"/>
        <end position="92"/>
    </location>
</feature>
<comment type="caution">
    <text evidence="8">The sequence shown here is derived from an EMBL/GenBank/DDBJ whole genome shotgun (WGS) entry which is preliminary data.</text>
</comment>
<dbReference type="Pfam" id="PF13538">
    <property type="entry name" value="UvrD_C_2"/>
    <property type="match status" value="1"/>
</dbReference>
<dbReference type="Gene3D" id="2.30.30.940">
    <property type="match status" value="1"/>
</dbReference>
<sequence>MSTPPVHQVQQINASPEYETITGVVERLTFYSEESGYTVARLVRLGVKDLTTITGSFANIQPGQTLQLTGFWRDRPQYGPQFQVVNYRETKPATLTGIEKYLGSGLIKGVGPVTAKRIVAHFGLETLEIIENQIERLIEVQGIAKKRINFIKNAWETQKAIKEVMVFLQGHGVSTTYAVKIYKQYGDKAIAKVTENPYQLAADIYGIGFLTADKIARNVGIASDSQFRYCAGLIHALSEAAEDGHCYLPEPELIESAIKLLTTESHQPSESSIAQTIKDMALRDDLIREKTPEQTLLCYKPTYFHAEQNLAQLISGRLSQPIGQDIPRVRAWLERFTKAHEIQLSEQQRQAVEIAAYSHVMVLTGGPGCGKTFTTHTIVSLWKAMGKSIALAAPTGRAAQRLSEMTGLEAKTIHRLLEFEPKTMGFKCDNENPLPHTAIIADEASMLDLFLAYSLVKAVAAGAQLLLVGDIDQLPSVGPGQVLADLINSGRVPVVRLTQVFRQAQQSAVVVAAHQINRGQYPTMETISDNPVSDCLWHGGGFEPEHGVQAICELITDLIPRLGFNPATDVQVLCPMTRGALGTRNLNRVLQQLINPPSPDKVEITRGGSLMRVGDRIIQLTNDYNREVFNGDLGIISTIDTVEQEVVVQYGERSVIYDYADLNEISLAFATTIHKSQGSEYPVVILPLYMQHYMMLSRNLFYTGLTRAKKLAIVIGSKKAISLAVRSTDDRQRYTRLQQRLMS</sequence>
<evidence type="ECO:0000256" key="3">
    <source>
        <dbReference type="HAMAP-Rule" id="MF_01488"/>
    </source>
</evidence>
<evidence type="ECO:0000256" key="1">
    <source>
        <dbReference type="ARBA" id="ARBA00022741"/>
    </source>
</evidence>
<keyword evidence="3" id="KW-0413">Isomerase</keyword>
<dbReference type="GO" id="GO:0005524">
    <property type="term" value="F:ATP binding"/>
    <property type="evidence" value="ECO:0007669"/>
    <property type="project" value="UniProtKB-UniRule"/>
</dbReference>
<proteinExistence type="inferred from homology"/>
<dbReference type="HAMAP" id="MF_01488">
    <property type="entry name" value="RecD2"/>
    <property type="match status" value="1"/>
</dbReference>
<comment type="function">
    <text evidence="3">DNA-dependent ATPase and ATP-dependent 5'-3' DNA helicase. Has no activity on blunt DNA or DNA with 3'-overhangs, requires at least 10 bases of 5'-ssDNA for helicase activity.</text>
</comment>
<evidence type="ECO:0000259" key="7">
    <source>
        <dbReference type="Pfam" id="PF23139"/>
    </source>
</evidence>
<dbReference type="Gene3D" id="3.40.50.300">
    <property type="entry name" value="P-loop containing nucleotide triphosphate hydrolases"/>
    <property type="match status" value="2"/>
</dbReference>
<dbReference type="InterPro" id="IPR027785">
    <property type="entry name" value="UvrD-like_helicase_C"/>
</dbReference>
<keyword evidence="2 3" id="KW-0067">ATP-binding</keyword>
<keyword evidence="3" id="KW-0378">Hydrolase</keyword>
<dbReference type="Pfam" id="PF18335">
    <property type="entry name" value="SH3_13"/>
    <property type="match status" value="1"/>
</dbReference>
<dbReference type="PANTHER" id="PTHR43788:SF6">
    <property type="entry name" value="DNA HELICASE B"/>
    <property type="match status" value="1"/>
</dbReference>
<dbReference type="Pfam" id="PF14520">
    <property type="entry name" value="HHH_5"/>
    <property type="match status" value="1"/>
</dbReference>
<dbReference type="InterPro" id="IPR027417">
    <property type="entry name" value="P-loop_NTPase"/>
</dbReference>
<feature type="domain" description="UvrD-like helicase C-terminal" evidence="4">
    <location>
        <begin position="668"/>
        <end position="715"/>
    </location>
</feature>
<dbReference type="CDD" id="cd18809">
    <property type="entry name" value="SF1_C_RecD"/>
    <property type="match status" value="1"/>
</dbReference>
<dbReference type="GO" id="GO:0016887">
    <property type="term" value="F:ATP hydrolysis activity"/>
    <property type="evidence" value="ECO:0007669"/>
    <property type="project" value="RHEA"/>
</dbReference>
<keyword evidence="9" id="KW-1185">Reference proteome</keyword>
<gene>
    <name evidence="3" type="primary">recD2</name>
    <name evidence="8" type="ORF">A6770_07590</name>
</gene>
<dbReference type="SUPFAM" id="SSF52540">
    <property type="entry name" value="P-loop containing nucleoside triphosphate hydrolases"/>
    <property type="match status" value="2"/>
</dbReference>
<evidence type="ECO:0000259" key="4">
    <source>
        <dbReference type="Pfam" id="PF13538"/>
    </source>
</evidence>
<comment type="catalytic activity">
    <reaction evidence="3">
        <text>ATP + H2O = ADP + phosphate + H(+)</text>
        <dbReference type="Rhea" id="RHEA:13065"/>
        <dbReference type="ChEBI" id="CHEBI:15377"/>
        <dbReference type="ChEBI" id="CHEBI:15378"/>
        <dbReference type="ChEBI" id="CHEBI:30616"/>
        <dbReference type="ChEBI" id="CHEBI:43474"/>
        <dbReference type="ChEBI" id="CHEBI:456216"/>
        <dbReference type="EC" id="5.6.2.3"/>
    </reaction>
</comment>
<dbReference type="GO" id="GO:0017116">
    <property type="term" value="F:single-stranded DNA helicase activity"/>
    <property type="evidence" value="ECO:0007669"/>
    <property type="project" value="TreeGrafter"/>
</dbReference>
<dbReference type="Gene3D" id="1.10.150.20">
    <property type="entry name" value="5' to 3' exonuclease, C-terminal subdomain"/>
    <property type="match status" value="1"/>
</dbReference>
<evidence type="ECO:0000313" key="9">
    <source>
        <dbReference type="Proteomes" id="UP000252107"/>
    </source>
</evidence>
<keyword evidence="1 3" id="KW-0547">Nucleotide-binding</keyword>
<dbReference type="InterPro" id="IPR050534">
    <property type="entry name" value="Coronavir_polyprotein_1ab"/>
</dbReference>
<dbReference type="InterPro" id="IPR055446">
    <property type="entry name" value="RecD2_N_OB"/>
</dbReference>
<evidence type="ECO:0000259" key="6">
    <source>
        <dbReference type="Pfam" id="PF18335"/>
    </source>
</evidence>
<keyword evidence="3" id="KW-0238">DNA-binding</keyword>
<dbReference type="GO" id="GO:0003677">
    <property type="term" value="F:DNA binding"/>
    <property type="evidence" value="ECO:0007669"/>
    <property type="project" value="UniProtKB-UniRule"/>
</dbReference>
<dbReference type="NCBIfam" id="TIGR01448">
    <property type="entry name" value="recD_rel"/>
    <property type="match status" value="1"/>
</dbReference>
<comment type="similarity">
    <text evidence="3">Belongs to the RecD family. RecD2 subfamily.</text>
</comment>
<evidence type="ECO:0000313" key="8">
    <source>
        <dbReference type="EMBL" id="RCJ42732.1"/>
    </source>
</evidence>
<dbReference type="GO" id="GO:0043139">
    <property type="term" value="F:5'-3' DNA helicase activity"/>
    <property type="evidence" value="ECO:0007669"/>
    <property type="project" value="UniProtKB-UniRule"/>
</dbReference>
<dbReference type="Pfam" id="PF14490">
    <property type="entry name" value="HHH_RecD2"/>
    <property type="match status" value="1"/>
</dbReference>
<name>A0A367S616_9NOSO</name>
<dbReference type="InterPro" id="IPR010994">
    <property type="entry name" value="RuvA_2-like"/>
</dbReference>
<dbReference type="Pfam" id="PF23139">
    <property type="entry name" value="OB_YrrC"/>
    <property type="match status" value="1"/>
</dbReference>
<dbReference type="AlphaFoldDB" id="A0A367S616"/>
<dbReference type="PANTHER" id="PTHR43788">
    <property type="entry name" value="DNA2/NAM7 HELICASE FAMILY MEMBER"/>
    <property type="match status" value="1"/>
</dbReference>
<dbReference type="InterPro" id="IPR041451">
    <property type="entry name" value="RecD2_SH13"/>
</dbReference>
<dbReference type="EC" id="5.6.2.3" evidence="3"/>
<keyword evidence="3" id="KW-0347">Helicase</keyword>